<comment type="similarity">
    <text evidence="2">Belongs to the ABC transporter superfamily. ABCB family. MHC peptide exporter (TC 3.A.1.209) subfamily.</text>
</comment>
<dbReference type="SUPFAM" id="SSF52540">
    <property type="entry name" value="P-loop containing nucleoside triphosphate hydrolases"/>
    <property type="match status" value="1"/>
</dbReference>
<keyword evidence="7" id="KW-0571">Peptide transport</keyword>
<dbReference type="PROSITE" id="PS50929">
    <property type="entry name" value="ABC_TM1F"/>
    <property type="match status" value="1"/>
</dbReference>
<keyword evidence="5" id="KW-0547">Nucleotide-binding</keyword>
<dbReference type="InterPro" id="IPR039421">
    <property type="entry name" value="Type_1_exporter"/>
</dbReference>
<dbReference type="GO" id="GO:0005524">
    <property type="term" value="F:ATP binding"/>
    <property type="evidence" value="ECO:0007669"/>
    <property type="project" value="UniProtKB-KW"/>
</dbReference>
<dbReference type="InterPro" id="IPR027417">
    <property type="entry name" value="P-loop_NTPase"/>
</dbReference>
<evidence type="ECO:0000256" key="6">
    <source>
        <dbReference type="ARBA" id="ARBA00022840"/>
    </source>
</evidence>
<evidence type="ECO:0000256" key="12">
    <source>
        <dbReference type="SAM" id="Phobius"/>
    </source>
</evidence>
<dbReference type="RefSeq" id="XP_026544082.1">
    <property type="nucleotide sequence ID" value="XM_026688297.1"/>
</dbReference>
<dbReference type="GO" id="GO:0015421">
    <property type="term" value="F:ABC-type oligopeptide transporter activity"/>
    <property type="evidence" value="ECO:0007669"/>
    <property type="project" value="TreeGrafter"/>
</dbReference>
<dbReference type="GO" id="GO:0012505">
    <property type="term" value="C:endomembrane system"/>
    <property type="evidence" value="ECO:0007669"/>
    <property type="project" value="UniProtKB-SubCell"/>
</dbReference>
<dbReference type="GeneID" id="113425983"/>
<feature type="transmembrane region" description="Helical" evidence="12">
    <location>
        <begin position="207"/>
        <end position="229"/>
    </location>
</feature>
<evidence type="ECO:0000256" key="3">
    <source>
        <dbReference type="ARBA" id="ARBA00022448"/>
    </source>
</evidence>
<feature type="transmembrane region" description="Helical" evidence="12">
    <location>
        <begin position="164"/>
        <end position="187"/>
    </location>
</feature>
<dbReference type="InterPro" id="IPR036640">
    <property type="entry name" value="ABC1_TM_sf"/>
</dbReference>
<feature type="transmembrane region" description="Helical" evidence="12">
    <location>
        <begin position="294"/>
        <end position="321"/>
    </location>
</feature>
<name>A0A6J1VLR0_9SAUR</name>
<dbReference type="CTD" id="6890"/>
<evidence type="ECO:0000259" key="14">
    <source>
        <dbReference type="PROSITE" id="PS50929"/>
    </source>
</evidence>
<dbReference type="Gene3D" id="1.20.1560.10">
    <property type="entry name" value="ABC transporter type 1, transmembrane domain"/>
    <property type="match status" value="1"/>
</dbReference>
<dbReference type="Gene3D" id="3.40.50.300">
    <property type="entry name" value="P-loop containing nucleotide triphosphate hydrolases"/>
    <property type="match status" value="1"/>
</dbReference>
<comment type="subcellular location">
    <subcellularLocation>
        <location evidence="1">Endomembrane system</location>
        <topology evidence="1">Multi-pass membrane protein</topology>
    </subcellularLocation>
</comment>
<dbReference type="FunFam" id="3.40.50.300:FF:000140">
    <property type="entry name" value="Lipid A export ATP-binding/permease protein MsbA"/>
    <property type="match status" value="1"/>
</dbReference>
<evidence type="ECO:0000313" key="15">
    <source>
        <dbReference type="Proteomes" id="UP000504612"/>
    </source>
</evidence>
<dbReference type="GO" id="GO:0016020">
    <property type="term" value="C:membrane"/>
    <property type="evidence" value="ECO:0007669"/>
    <property type="project" value="InterPro"/>
</dbReference>
<dbReference type="AlphaFoldDB" id="A0A6J1VLR0"/>
<keyword evidence="15" id="KW-1185">Reference proteome</keyword>
<proteinExistence type="inferred from homology"/>
<dbReference type="SUPFAM" id="SSF90123">
    <property type="entry name" value="ABC transporter transmembrane region"/>
    <property type="match status" value="1"/>
</dbReference>
<evidence type="ECO:0000256" key="5">
    <source>
        <dbReference type="ARBA" id="ARBA00022741"/>
    </source>
</evidence>
<evidence type="ECO:0000256" key="4">
    <source>
        <dbReference type="ARBA" id="ARBA00022692"/>
    </source>
</evidence>
<dbReference type="SMART" id="SM00382">
    <property type="entry name" value="AAA"/>
    <property type="match status" value="1"/>
</dbReference>
<keyword evidence="10 12" id="KW-0472">Membrane</keyword>
<feature type="region of interest" description="Disordered" evidence="11">
    <location>
        <begin position="721"/>
        <end position="740"/>
    </location>
</feature>
<dbReference type="Proteomes" id="UP000504612">
    <property type="component" value="Unplaced"/>
</dbReference>
<dbReference type="PROSITE" id="PS50893">
    <property type="entry name" value="ABC_TRANSPORTER_2"/>
    <property type="match status" value="1"/>
</dbReference>
<dbReference type="InterPro" id="IPR003439">
    <property type="entry name" value="ABC_transporter-like_ATP-bd"/>
</dbReference>
<feature type="transmembrane region" description="Helical" evidence="12">
    <location>
        <begin position="16"/>
        <end position="35"/>
    </location>
</feature>
<keyword evidence="3" id="KW-0813">Transport</keyword>
<keyword evidence="6" id="KW-0067">ATP-binding</keyword>
<evidence type="ECO:0000259" key="13">
    <source>
        <dbReference type="PROSITE" id="PS50893"/>
    </source>
</evidence>
<evidence type="ECO:0000313" key="16">
    <source>
        <dbReference type="RefSeq" id="XP_026544082.1"/>
    </source>
</evidence>
<evidence type="ECO:0000256" key="1">
    <source>
        <dbReference type="ARBA" id="ARBA00004127"/>
    </source>
</evidence>
<feature type="transmembrane region" description="Helical" evidence="12">
    <location>
        <begin position="47"/>
        <end position="67"/>
    </location>
</feature>
<dbReference type="PANTHER" id="PTHR43394:SF13">
    <property type="entry name" value="ANTIGEN PEPTIDE TRANSPORTER 1"/>
    <property type="match status" value="1"/>
</dbReference>
<dbReference type="Pfam" id="PF00005">
    <property type="entry name" value="ABC_tran"/>
    <property type="match status" value="1"/>
</dbReference>
<evidence type="ECO:0000256" key="8">
    <source>
        <dbReference type="ARBA" id="ARBA00022967"/>
    </source>
</evidence>
<feature type="compositionally biased region" description="Low complexity" evidence="11">
    <location>
        <begin position="731"/>
        <end position="740"/>
    </location>
</feature>
<protein>
    <submittedName>
        <fullName evidence="16">Antigen peptide transporter 1</fullName>
    </submittedName>
</protein>
<dbReference type="Pfam" id="PF00664">
    <property type="entry name" value="ABC_membrane"/>
    <property type="match status" value="1"/>
</dbReference>
<keyword evidence="7" id="KW-0653">Protein transport</keyword>
<keyword evidence="8" id="KW-1278">Translocase</keyword>
<keyword evidence="9 12" id="KW-1133">Transmembrane helix</keyword>
<evidence type="ECO:0000256" key="11">
    <source>
        <dbReference type="SAM" id="MobiDB-lite"/>
    </source>
</evidence>
<evidence type="ECO:0000256" key="2">
    <source>
        <dbReference type="ARBA" id="ARBA00006493"/>
    </source>
</evidence>
<dbReference type="PANTHER" id="PTHR43394">
    <property type="entry name" value="ATP-DEPENDENT PERMEASE MDL1, MITOCHONDRIAL"/>
    <property type="match status" value="1"/>
</dbReference>
<feature type="domain" description="ABC transporter" evidence="13">
    <location>
        <begin position="483"/>
        <end position="721"/>
    </location>
</feature>
<dbReference type="GO" id="GO:0016887">
    <property type="term" value="F:ATP hydrolysis activity"/>
    <property type="evidence" value="ECO:0007669"/>
    <property type="project" value="InterPro"/>
</dbReference>
<evidence type="ECO:0000256" key="9">
    <source>
        <dbReference type="ARBA" id="ARBA00022989"/>
    </source>
</evidence>
<dbReference type="InterPro" id="IPR003593">
    <property type="entry name" value="AAA+_ATPase"/>
</dbReference>
<evidence type="ECO:0000256" key="7">
    <source>
        <dbReference type="ARBA" id="ARBA00022856"/>
    </source>
</evidence>
<dbReference type="PRINTS" id="PR01896">
    <property type="entry name" value="TAP1PROTEIN"/>
</dbReference>
<keyword evidence="4 12" id="KW-0812">Transmembrane</keyword>
<reference evidence="16" key="1">
    <citation type="submission" date="2025-08" db="UniProtKB">
        <authorList>
            <consortium name="RefSeq"/>
        </authorList>
    </citation>
    <scope>IDENTIFICATION</scope>
</reference>
<sequence>MLFCPVLRTGAMNPGLWSSVALGMLLDFLALHLAWKWTPSPWENPLAFLWVVAGTRCVSLVLAGGTLVRSGGEKLPWRLLLEGALVLSFQMPSYVSLQYLYEPKGDALHLASNWGRSDVLALNYLVAGAVMLLCHHLLPWGDTGSEKASSASFRRLVSCLRPEALRFVAMVVLMVFSCMGEMAIPHYTGKVTDLLINKEEASAFKNALYMMSCYTLASATTELLCDFLYNTVMNRFHTRFQASVFRSVVRQEIGFFSTNRTGDITSHISSGIDSMSEALSHDLSLLMWYVLRGICYYAMMLWISVPLALFIIVTLPFILLLPKLSGKFYQRLATCVQKSLARANEVAMETFQAISTVRSFANEDGAAQCYEKKLQETYKLNKVEAVAYGVSVWIPEILQLALKVGILYYGGHLVTQGKLTSGALVTFVLQEGELSTVVRVLLSCYPSVQKAVGSSEKAFEYMDRTPQIKPSGTLAPTNLEGRMELKDVSFSYGNNGNSLVLKGVSFKLCPGTVTALVGPSGCGKSTVVALLQRFYEPEQGQVLLDDEDLNKYEHRFLHQKVALVSQDPVLFARSLGANIAYGLEEQCEEKVIQASQQVGVHRFISTMSHGYDTNAGEAGKQISGGQKQGIALARALIRNPKVLILDDATSALDTDSQKLLEEEIYKEETRSRRTVLLISHRLQSVKRANLILVMEDGEIRERGTYEELVEKEGLFCQLLQKQPNGAEEGRSSSPNGNNRN</sequence>
<gene>
    <name evidence="16" type="primary">TAP1</name>
</gene>
<dbReference type="KEGG" id="nss:113425983"/>
<dbReference type="InterPro" id="IPR011527">
    <property type="entry name" value="ABC1_TM_dom"/>
</dbReference>
<accession>A0A6J1VLR0</accession>
<feature type="domain" description="ABC transmembrane type-1" evidence="14">
    <location>
        <begin position="168"/>
        <end position="450"/>
    </location>
</feature>
<organism evidence="15 16">
    <name type="scientific">Notechis scutatus</name>
    <name type="common">mainland tiger snake</name>
    <dbReference type="NCBI Taxonomy" id="8663"/>
    <lineage>
        <taxon>Eukaryota</taxon>
        <taxon>Metazoa</taxon>
        <taxon>Chordata</taxon>
        <taxon>Craniata</taxon>
        <taxon>Vertebrata</taxon>
        <taxon>Euteleostomi</taxon>
        <taxon>Lepidosauria</taxon>
        <taxon>Squamata</taxon>
        <taxon>Bifurcata</taxon>
        <taxon>Unidentata</taxon>
        <taxon>Episquamata</taxon>
        <taxon>Toxicofera</taxon>
        <taxon>Serpentes</taxon>
        <taxon>Colubroidea</taxon>
        <taxon>Elapidae</taxon>
        <taxon>Hydrophiinae</taxon>
        <taxon>Notechis</taxon>
    </lineage>
</organism>
<evidence type="ECO:0000256" key="10">
    <source>
        <dbReference type="ARBA" id="ARBA00023136"/>
    </source>
</evidence>